<proteinExistence type="predicted"/>
<feature type="transmembrane region" description="Helical" evidence="1">
    <location>
        <begin position="154"/>
        <end position="180"/>
    </location>
</feature>
<feature type="non-terminal residue" evidence="2">
    <location>
        <position position="1"/>
    </location>
</feature>
<evidence type="ECO:0000313" key="2">
    <source>
        <dbReference type="EMBL" id="CAA9287471.1"/>
    </source>
</evidence>
<keyword evidence="1" id="KW-0812">Transmembrane</keyword>
<keyword evidence="1" id="KW-0472">Membrane</keyword>
<reference evidence="2" key="1">
    <citation type="submission" date="2020-02" db="EMBL/GenBank/DDBJ databases">
        <authorList>
            <person name="Meier V. D."/>
        </authorList>
    </citation>
    <scope>NUCLEOTIDE SEQUENCE</scope>
    <source>
        <strain evidence="2">AVDCRST_MAG93</strain>
    </source>
</reference>
<dbReference type="EMBL" id="CADCTR010001240">
    <property type="protein sequence ID" value="CAA9287471.1"/>
    <property type="molecule type" value="Genomic_DNA"/>
</dbReference>
<feature type="transmembrane region" description="Helical" evidence="1">
    <location>
        <begin position="104"/>
        <end position="124"/>
    </location>
</feature>
<evidence type="ECO:0000256" key="1">
    <source>
        <dbReference type="SAM" id="Phobius"/>
    </source>
</evidence>
<keyword evidence="1" id="KW-1133">Transmembrane helix</keyword>
<name>A0A6J4JUC4_9CHLR</name>
<sequence>DVRDGLGIVALDRTDRQIKHVSASILVHLPILLPDRKTFPYQHVLIDGGDHRHYTHTIAKESLYMLNDRVKYWQHETKRDDDTEAHLDDQDFTFLTKPPRPLAWLYYSFALAPALAFATVWAFSWRVSTIIGRWPLVMQDDPKFVVPNDLLSTVLHYAVFPCILWSVVGVCMLPMLTLLLRRVYSSWRLAIVLVFFAATFALMRMDPGLRFTWFAD</sequence>
<dbReference type="AlphaFoldDB" id="A0A6J4JUC4"/>
<feature type="transmembrane region" description="Helical" evidence="1">
    <location>
        <begin position="187"/>
        <end position="205"/>
    </location>
</feature>
<organism evidence="2">
    <name type="scientific">uncultured Chloroflexia bacterium</name>
    <dbReference type="NCBI Taxonomy" id="1672391"/>
    <lineage>
        <taxon>Bacteria</taxon>
        <taxon>Bacillati</taxon>
        <taxon>Chloroflexota</taxon>
        <taxon>Chloroflexia</taxon>
        <taxon>environmental samples</taxon>
    </lineage>
</organism>
<gene>
    <name evidence="2" type="ORF">AVDCRST_MAG93-3648</name>
</gene>
<protein>
    <submittedName>
        <fullName evidence="2">Uncharacterized protein</fullName>
    </submittedName>
</protein>
<accession>A0A6J4JUC4</accession>